<comment type="caution">
    <text evidence="2">The sequence shown here is derived from an EMBL/GenBank/DDBJ whole genome shotgun (WGS) entry which is preliminary data.</text>
</comment>
<feature type="region of interest" description="Disordered" evidence="1">
    <location>
        <begin position="57"/>
        <end position="89"/>
    </location>
</feature>
<feature type="compositionally biased region" description="Basic and acidic residues" evidence="1">
    <location>
        <begin position="79"/>
        <end position="89"/>
    </location>
</feature>
<gene>
    <name evidence="2" type="ORF">GCM10010285_31690</name>
</gene>
<dbReference type="EMBL" id="BMTX01000008">
    <property type="protein sequence ID" value="GGS49830.1"/>
    <property type="molecule type" value="Genomic_DNA"/>
</dbReference>
<organism evidence="2 3">
    <name type="scientific">Streptomyces pseudogriseolus</name>
    <name type="common">Streptomyces gancidicus</name>
    <name type="synonym">Streptomyces rubiginosus</name>
    <dbReference type="NCBI Taxonomy" id="36817"/>
    <lineage>
        <taxon>Bacteria</taxon>
        <taxon>Bacillati</taxon>
        <taxon>Actinomycetota</taxon>
        <taxon>Actinomycetes</taxon>
        <taxon>Kitasatosporales</taxon>
        <taxon>Streptomycetaceae</taxon>
        <taxon>Streptomyces</taxon>
        <taxon>Streptomyces pseudogriseolus group</taxon>
    </lineage>
</organism>
<sequence>MTPPVAADAVVVDSATPPAAVRAPAASNAERRTATARLMVVAFRRSRSVAVMGMSLNDEVERGGSNPSAGVSRKRFLSVRRDSKGTPAN</sequence>
<reference evidence="3" key="1">
    <citation type="journal article" date="2019" name="Int. J. Syst. Evol. Microbiol.">
        <title>The Global Catalogue of Microorganisms (GCM) 10K type strain sequencing project: providing services to taxonomists for standard genome sequencing and annotation.</title>
        <authorList>
            <consortium name="The Broad Institute Genomics Platform"/>
            <consortium name="The Broad Institute Genome Sequencing Center for Infectious Disease"/>
            <person name="Wu L."/>
            <person name="Ma J."/>
        </authorList>
    </citation>
    <scope>NUCLEOTIDE SEQUENCE [LARGE SCALE GENOMIC DNA]</scope>
    <source>
        <strain evidence="3">JCM 4416</strain>
    </source>
</reference>
<dbReference type="Proteomes" id="UP000597853">
    <property type="component" value="Unassembled WGS sequence"/>
</dbReference>
<proteinExistence type="predicted"/>
<evidence type="ECO:0000256" key="1">
    <source>
        <dbReference type="SAM" id="MobiDB-lite"/>
    </source>
</evidence>
<name>A0ABQ2T3N5_STREZ</name>
<evidence type="ECO:0000313" key="2">
    <source>
        <dbReference type="EMBL" id="GGS49830.1"/>
    </source>
</evidence>
<protein>
    <submittedName>
        <fullName evidence="2">Uncharacterized protein</fullName>
    </submittedName>
</protein>
<evidence type="ECO:0000313" key="3">
    <source>
        <dbReference type="Proteomes" id="UP000597853"/>
    </source>
</evidence>
<accession>A0ABQ2T3N5</accession>
<keyword evidence="3" id="KW-1185">Reference proteome</keyword>